<organism evidence="4 5">
    <name type="scientific">Sphingomonas aliaeris</name>
    <dbReference type="NCBI Taxonomy" id="2759526"/>
    <lineage>
        <taxon>Bacteria</taxon>
        <taxon>Pseudomonadati</taxon>
        <taxon>Pseudomonadota</taxon>
        <taxon>Alphaproteobacteria</taxon>
        <taxon>Sphingomonadales</taxon>
        <taxon>Sphingomonadaceae</taxon>
        <taxon>Sphingomonas</taxon>
    </lineage>
</organism>
<accession>A0A974NUH5</accession>
<gene>
    <name evidence="4" type="ORF">H5J25_18115</name>
</gene>
<feature type="region of interest" description="Disordered" evidence="1">
    <location>
        <begin position="104"/>
        <end position="130"/>
    </location>
</feature>
<dbReference type="Gene3D" id="1.10.238.10">
    <property type="entry name" value="EF-hand"/>
    <property type="match status" value="1"/>
</dbReference>
<evidence type="ECO:0000313" key="5">
    <source>
        <dbReference type="Proteomes" id="UP000595894"/>
    </source>
</evidence>
<feature type="compositionally biased region" description="Basic and acidic residues" evidence="1">
    <location>
        <begin position="104"/>
        <end position="116"/>
    </location>
</feature>
<keyword evidence="5" id="KW-1185">Reference proteome</keyword>
<evidence type="ECO:0000256" key="2">
    <source>
        <dbReference type="SAM" id="SignalP"/>
    </source>
</evidence>
<evidence type="ECO:0000259" key="3">
    <source>
        <dbReference type="Pfam" id="PF13202"/>
    </source>
</evidence>
<feature type="domain" description="EF-hand" evidence="3">
    <location>
        <begin position="50"/>
        <end position="67"/>
    </location>
</feature>
<protein>
    <recommendedName>
        <fullName evidence="3">EF-hand domain-containing protein</fullName>
    </recommendedName>
</protein>
<sequence length="130" mass="14074">MRILVLPLLALPAVMLAACSDQEAKGDAVDFRPPTNQNRADFASTLGLRFHAMDADRNGTIEQGELRANRVARIMAMDANGDGHVALGEYEAAQLTRFDAADKDKDRVLSSAERDAAGWGTRNRATTSTK</sequence>
<dbReference type="EMBL" id="CP061035">
    <property type="protein sequence ID" value="QQV77208.1"/>
    <property type="molecule type" value="Genomic_DNA"/>
</dbReference>
<dbReference type="InterPro" id="IPR011992">
    <property type="entry name" value="EF-hand-dom_pair"/>
</dbReference>
<dbReference type="InterPro" id="IPR018247">
    <property type="entry name" value="EF_Hand_1_Ca_BS"/>
</dbReference>
<feature type="signal peptide" evidence="2">
    <location>
        <begin position="1"/>
        <end position="17"/>
    </location>
</feature>
<dbReference type="GO" id="GO:0005509">
    <property type="term" value="F:calcium ion binding"/>
    <property type="evidence" value="ECO:0007669"/>
    <property type="project" value="InterPro"/>
</dbReference>
<feature type="chain" id="PRO_5037271288" description="EF-hand domain-containing protein" evidence="2">
    <location>
        <begin position="18"/>
        <end position="130"/>
    </location>
</feature>
<dbReference type="Pfam" id="PF13202">
    <property type="entry name" value="EF-hand_5"/>
    <property type="match status" value="1"/>
</dbReference>
<dbReference type="InterPro" id="IPR002048">
    <property type="entry name" value="EF_hand_dom"/>
</dbReference>
<keyword evidence="2" id="KW-0732">Signal</keyword>
<dbReference type="Proteomes" id="UP000595894">
    <property type="component" value="Chromosome"/>
</dbReference>
<dbReference type="AlphaFoldDB" id="A0A974NUH5"/>
<proteinExistence type="predicted"/>
<reference evidence="5" key="1">
    <citation type="submission" date="2020-09" db="EMBL/GenBank/DDBJ databases">
        <title>Sphingomonas sp., a new species isolated from pork steak.</title>
        <authorList>
            <person name="Heidler von Heilborn D."/>
        </authorList>
    </citation>
    <scope>NUCLEOTIDE SEQUENCE [LARGE SCALE GENOMIC DNA]</scope>
</reference>
<dbReference type="SUPFAM" id="SSF47473">
    <property type="entry name" value="EF-hand"/>
    <property type="match status" value="1"/>
</dbReference>
<dbReference type="KEGG" id="sari:H5J25_18115"/>
<dbReference type="PROSITE" id="PS51257">
    <property type="entry name" value="PROKAR_LIPOPROTEIN"/>
    <property type="match status" value="1"/>
</dbReference>
<evidence type="ECO:0000256" key="1">
    <source>
        <dbReference type="SAM" id="MobiDB-lite"/>
    </source>
</evidence>
<dbReference type="PROSITE" id="PS00018">
    <property type="entry name" value="EF_HAND_1"/>
    <property type="match status" value="1"/>
</dbReference>
<name>A0A974NUH5_9SPHN</name>
<evidence type="ECO:0000313" key="4">
    <source>
        <dbReference type="EMBL" id="QQV77208.1"/>
    </source>
</evidence>
<dbReference type="RefSeq" id="WP_202093500.1">
    <property type="nucleotide sequence ID" value="NZ_CP061035.1"/>
</dbReference>